<feature type="domain" description="SAF" evidence="3">
    <location>
        <begin position="62"/>
        <end position="125"/>
    </location>
</feature>
<evidence type="ECO:0000313" key="5">
    <source>
        <dbReference type="Proteomes" id="UP001501231"/>
    </source>
</evidence>
<dbReference type="SMART" id="SM00858">
    <property type="entry name" value="SAF"/>
    <property type="match status" value="1"/>
</dbReference>
<keyword evidence="2" id="KW-0812">Transmembrane</keyword>
<keyword evidence="2" id="KW-1133">Transmembrane helix</keyword>
<feature type="region of interest" description="Disordered" evidence="1">
    <location>
        <begin position="1"/>
        <end position="26"/>
    </location>
</feature>
<dbReference type="Pfam" id="PF08666">
    <property type="entry name" value="SAF"/>
    <property type="match status" value="1"/>
</dbReference>
<keyword evidence="5" id="KW-1185">Reference proteome</keyword>
<reference evidence="4 5" key="1">
    <citation type="journal article" date="2019" name="Int. J. Syst. Evol. Microbiol.">
        <title>The Global Catalogue of Microorganisms (GCM) 10K type strain sequencing project: providing services to taxonomists for standard genome sequencing and annotation.</title>
        <authorList>
            <consortium name="The Broad Institute Genomics Platform"/>
            <consortium name="The Broad Institute Genome Sequencing Center for Infectious Disease"/>
            <person name="Wu L."/>
            <person name="Ma J."/>
        </authorList>
    </citation>
    <scope>NUCLEOTIDE SEQUENCE [LARGE SCALE GENOMIC DNA]</scope>
    <source>
        <strain evidence="4 5">JCM 3325</strain>
    </source>
</reference>
<dbReference type="CDD" id="cd11614">
    <property type="entry name" value="SAF_CpaB_FlgA_like"/>
    <property type="match status" value="1"/>
</dbReference>
<accession>A0ABN3KD01</accession>
<name>A0ABN3KD01_9ACTN</name>
<protein>
    <recommendedName>
        <fullName evidence="3">SAF domain-containing protein</fullName>
    </recommendedName>
</protein>
<dbReference type="InterPro" id="IPR013974">
    <property type="entry name" value="SAF"/>
</dbReference>
<dbReference type="EMBL" id="BAAARW010000044">
    <property type="protein sequence ID" value="GAA2456057.1"/>
    <property type="molecule type" value="Genomic_DNA"/>
</dbReference>
<evidence type="ECO:0000256" key="2">
    <source>
        <dbReference type="SAM" id="Phobius"/>
    </source>
</evidence>
<evidence type="ECO:0000256" key="1">
    <source>
        <dbReference type="SAM" id="MobiDB-lite"/>
    </source>
</evidence>
<sequence>MTSAGKTLPKPRRSKESGGLGRAVSGRVARQRRPGWIAAGVMLMALAVLANVYLFQSSSERVSVVRLVRDVPVGQQISRADLNTAMVAVDATVHTIPARQLAEVVGRRAAVGLRQGTLLSASQLTVQAHPAPGEALVTVPLKTSEVPPGLAPGWEVRVVTTPGAPGRGDAPAAGEGAPVKDVAALVDHVGDPNAEGTVTVSLVVVDGDSSMVARQAAAGLVSLVVTARRG</sequence>
<dbReference type="RefSeq" id="WP_344597803.1">
    <property type="nucleotide sequence ID" value="NZ_BAAARW010000044.1"/>
</dbReference>
<keyword evidence="2" id="KW-0472">Membrane</keyword>
<comment type="caution">
    <text evidence="4">The sequence shown here is derived from an EMBL/GenBank/DDBJ whole genome shotgun (WGS) entry which is preliminary data.</text>
</comment>
<evidence type="ECO:0000259" key="3">
    <source>
        <dbReference type="SMART" id="SM00858"/>
    </source>
</evidence>
<evidence type="ECO:0000313" key="4">
    <source>
        <dbReference type="EMBL" id="GAA2456057.1"/>
    </source>
</evidence>
<feature type="transmembrane region" description="Helical" evidence="2">
    <location>
        <begin position="35"/>
        <end position="55"/>
    </location>
</feature>
<dbReference type="Proteomes" id="UP001501231">
    <property type="component" value="Unassembled WGS sequence"/>
</dbReference>
<organism evidence="4 5">
    <name type="scientific">Actinomadura vinacea</name>
    <dbReference type="NCBI Taxonomy" id="115336"/>
    <lineage>
        <taxon>Bacteria</taxon>
        <taxon>Bacillati</taxon>
        <taxon>Actinomycetota</taxon>
        <taxon>Actinomycetes</taxon>
        <taxon>Streptosporangiales</taxon>
        <taxon>Thermomonosporaceae</taxon>
        <taxon>Actinomadura</taxon>
    </lineage>
</organism>
<gene>
    <name evidence="4" type="ORF">GCM10010191_89220</name>
</gene>
<proteinExistence type="predicted"/>